<gene>
    <name evidence="4" type="ORF">ACFQRI_22355</name>
</gene>
<dbReference type="Pfam" id="PF01557">
    <property type="entry name" value="FAA_hydrolase"/>
    <property type="match status" value="1"/>
</dbReference>
<comment type="similarity">
    <text evidence="1">Belongs to the FAH family.</text>
</comment>
<keyword evidence="4" id="KW-0378">Hydrolase</keyword>
<feature type="domain" description="Fumarylacetoacetase-like C-terminal" evidence="3">
    <location>
        <begin position="76"/>
        <end position="279"/>
    </location>
</feature>
<dbReference type="Gene3D" id="3.90.850.10">
    <property type="entry name" value="Fumarylacetoacetase-like, C-terminal domain"/>
    <property type="match status" value="1"/>
</dbReference>
<dbReference type="PANTHER" id="PTHR42796">
    <property type="entry name" value="FUMARYLACETOACETATE HYDROLASE DOMAIN-CONTAINING PROTEIN 2A-RELATED"/>
    <property type="match status" value="1"/>
</dbReference>
<dbReference type="InterPro" id="IPR011234">
    <property type="entry name" value="Fumarylacetoacetase-like_C"/>
</dbReference>
<dbReference type="RefSeq" id="WP_380671704.1">
    <property type="nucleotide sequence ID" value="NZ_JBHTCJ010000014.1"/>
</dbReference>
<evidence type="ECO:0000256" key="1">
    <source>
        <dbReference type="ARBA" id="ARBA00010211"/>
    </source>
</evidence>
<reference evidence="5" key="1">
    <citation type="journal article" date="2019" name="Int. J. Syst. Evol. Microbiol.">
        <title>The Global Catalogue of Microorganisms (GCM) 10K type strain sequencing project: providing services to taxonomists for standard genome sequencing and annotation.</title>
        <authorList>
            <consortium name="The Broad Institute Genomics Platform"/>
            <consortium name="The Broad Institute Genome Sequencing Center for Infectious Disease"/>
            <person name="Wu L."/>
            <person name="Ma J."/>
        </authorList>
    </citation>
    <scope>NUCLEOTIDE SEQUENCE [LARGE SCALE GENOMIC DNA]</scope>
    <source>
        <strain evidence="5">WLHS5</strain>
    </source>
</reference>
<evidence type="ECO:0000259" key="3">
    <source>
        <dbReference type="Pfam" id="PF01557"/>
    </source>
</evidence>
<comment type="caution">
    <text evidence="4">The sequence shown here is derived from an EMBL/GenBank/DDBJ whole genome shotgun (WGS) entry which is preliminary data.</text>
</comment>
<dbReference type="InterPro" id="IPR036663">
    <property type="entry name" value="Fumarylacetoacetase_C_sf"/>
</dbReference>
<protein>
    <submittedName>
        <fullName evidence="4">Fumarylacetoacetate hydrolase family protein</fullName>
    </submittedName>
</protein>
<organism evidence="4 5">
    <name type="scientific">Saccharopolyspora griseoalba</name>
    <dbReference type="NCBI Taxonomy" id="1431848"/>
    <lineage>
        <taxon>Bacteria</taxon>
        <taxon>Bacillati</taxon>
        <taxon>Actinomycetota</taxon>
        <taxon>Actinomycetes</taxon>
        <taxon>Pseudonocardiales</taxon>
        <taxon>Pseudonocardiaceae</taxon>
        <taxon>Saccharopolyspora</taxon>
    </lineage>
</organism>
<evidence type="ECO:0000313" key="5">
    <source>
        <dbReference type="Proteomes" id="UP001596504"/>
    </source>
</evidence>
<sequence>MQLVSYLRNGTEALGVLVDDRVIAARDCAPDAPATMRELLEAPPPALASLRAANPVGGTPIGEVDLLAPLPRPINVICVGRNYREHAAEEGKDAPEAPALFLKTTTSVVGHGAEVVWDPTYAEQVDYEAELAVIIGSTARHVSPERALEHVLGYTCLNDVSARDLQFADLQWSRGKSLDTFCPMGPALVTPDEVGDPQRLEVRCLLNGEVVQQASTAVMYHSIAQVIAYCSRAMTLHPGDVIATGTPGGVGIFREPPLLLGDGDVVEVDIERVGRLTNPCRARHQQA</sequence>
<keyword evidence="5" id="KW-1185">Reference proteome</keyword>
<proteinExistence type="inferred from homology"/>
<dbReference type="SUPFAM" id="SSF56529">
    <property type="entry name" value="FAH"/>
    <property type="match status" value="1"/>
</dbReference>
<dbReference type="PANTHER" id="PTHR42796:SF4">
    <property type="entry name" value="FUMARYLACETOACETATE HYDROLASE DOMAIN-CONTAINING PROTEIN 2A"/>
    <property type="match status" value="1"/>
</dbReference>
<name>A0ABW2LNR6_9PSEU</name>
<dbReference type="EMBL" id="JBHTCJ010000014">
    <property type="protein sequence ID" value="MFC7344159.1"/>
    <property type="molecule type" value="Genomic_DNA"/>
</dbReference>
<dbReference type="GO" id="GO:0016787">
    <property type="term" value="F:hydrolase activity"/>
    <property type="evidence" value="ECO:0007669"/>
    <property type="project" value="UniProtKB-KW"/>
</dbReference>
<evidence type="ECO:0000256" key="2">
    <source>
        <dbReference type="ARBA" id="ARBA00022723"/>
    </source>
</evidence>
<dbReference type="InterPro" id="IPR051121">
    <property type="entry name" value="FAH"/>
</dbReference>
<accession>A0ABW2LNR6</accession>
<evidence type="ECO:0000313" key="4">
    <source>
        <dbReference type="EMBL" id="MFC7344159.1"/>
    </source>
</evidence>
<dbReference type="Proteomes" id="UP001596504">
    <property type="component" value="Unassembled WGS sequence"/>
</dbReference>
<keyword evidence="2" id="KW-0479">Metal-binding</keyword>